<gene>
    <name evidence="2" type="ORF">NE237_023740</name>
</gene>
<accession>A0A9Q0HC25</accession>
<dbReference type="EMBL" id="JAMYWD010000008">
    <property type="protein sequence ID" value="KAJ4963801.1"/>
    <property type="molecule type" value="Genomic_DNA"/>
</dbReference>
<reference evidence="2" key="1">
    <citation type="journal article" date="2023" name="Plant J.">
        <title>The genome of the king protea, Protea cynaroides.</title>
        <authorList>
            <person name="Chang J."/>
            <person name="Duong T.A."/>
            <person name="Schoeman C."/>
            <person name="Ma X."/>
            <person name="Roodt D."/>
            <person name="Barker N."/>
            <person name="Li Z."/>
            <person name="Van de Peer Y."/>
            <person name="Mizrachi E."/>
        </authorList>
    </citation>
    <scope>NUCLEOTIDE SEQUENCE</scope>
    <source>
        <tissue evidence="2">Young leaves</tissue>
    </source>
</reference>
<proteinExistence type="predicted"/>
<evidence type="ECO:0000313" key="3">
    <source>
        <dbReference type="Proteomes" id="UP001141806"/>
    </source>
</evidence>
<dbReference type="OrthoDB" id="1868826at2759"/>
<organism evidence="2 3">
    <name type="scientific">Protea cynaroides</name>
    <dbReference type="NCBI Taxonomy" id="273540"/>
    <lineage>
        <taxon>Eukaryota</taxon>
        <taxon>Viridiplantae</taxon>
        <taxon>Streptophyta</taxon>
        <taxon>Embryophyta</taxon>
        <taxon>Tracheophyta</taxon>
        <taxon>Spermatophyta</taxon>
        <taxon>Magnoliopsida</taxon>
        <taxon>Proteales</taxon>
        <taxon>Proteaceae</taxon>
        <taxon>Protea</taxon>
    </lineage>
</organism>
<feature type="coiled-coil region" evidence="1">
    <location>
        <begin position="88"/>
        <end position="115"/>
    </location>
</feature>
<dbReference type="InterPro" id="IPR037490">
    <property type="entry name" value="WAP"/>
</dbReference>
<dbReference type="Proteomes" id="UP001141806">
    <property type="component" value="Unassembled WGS sequence"/>
</dbReference>
<keyword evidence="1" id="KW-0175">Coiled coil</keyword>
<protein>
    <recommendedName>
        <fullName evidence="4">WPP domain-associated protein</fullName>
    </recommendedName>
</protein>
<evidence type="ECO:0000313" key="2">
    <source>
        <dbReference type="EMBL" id="KAJ4963801.1"/>
    </source>
</evidence>
<keyword evidence="3" id="KW-1185">Reference proteome</keyword>
<evidence type="ECO:0000256" key="1">
    <source>
        <dbReference type="SAM" id="Coils"/>
    </source>
</evidence>
<comment type="caution">
    <text evidence="2">The sequence shown here is derived from an EMBL/GenBank/DDBJ whole genome shotgun (WGS) entry which is preliminary data.</text>
</comment>
<dbReference type="AlphaFoldDB" id="A0A9Q0HC25"/>
<dbReference type="PANTHER" id="PTHR33883">
    <property type="entry name" value="WPP DOMAIN-ASSOCIATED PROTEIN"/>
    <property type="match status" value="1"/>
</dbReference>
<dbReference type="PANTHER" id="PTHR33883:SF7">
    <property type="entry name" value="OS04G0521600 PROTEIN"/>
    <property type="match status" value="1"/>
</dbReference>
<name>A0A9Q0HC25_9MAGN</name>
<evidence type="ECO:0008006" key="4">
    <source>
        <dbReference type="Google" id="ProtNLM"/>
    </source>
</evidence>
<sequence length="1217" mass="140736">MDEFFDGLGCRLRSSGMVADSVMIGIVNSAMEEAFDKVCSKEGNIERLNDKSRFYELAIMQLEWCLKFIQEETDSYIVENKSERERLVSDLTETRDRIQRRLEETEVAISEKDCELNERLENELKLRQALEMKDRELKFLYSNPNPKRTKSEGAQEFIRSSWVDWDESIDGEFSELRNTVDQQFWNIKQILKDEQTNLTSGMRKLNHDHSGGFNSELDEELVGEKRNWKCFRKTVEFIENNKGCEIEPPNFSSRPKQNTGFEKMGSDIDILKETLDLAFGMMDNAISLSEVGPIEQQWRCNIEKDAFAIVCRGFLRDMQENFKSKVSEGRIQVNRGLLGESWSDLIHGMTNLRQELEMLVSQTVMPVKGCESAAVPSQSDAGYKVICQPTNPSRENTFSDGDCGSSAVDRYDMSTGASVKVDELEHMEEPLQEDQAGRSGNFVAEMIRNHESIIRKKSEELNWLSGEILKEKGFSSSRKDKDPGSLKKRIIEVIMRLDDTIQGSNKLNVTCNDYEFISEDKISPSKSSSIYGLASGKTAAIHDMAKLPAKMDRVALFHSVDSDMREEIRQLKQEREDLSFQTVMTEGIYAIFLRELVKDHLELCNNYDTENLIKECVCNIFFRKMLEEWNKDVESYKFKNQIKEEIYQIVFSEVVRDFGCRHCLTSRECQEARNECIFSEDSSSTNNLIEHLEGLIREDVLIIYLQEMVKEWNKAIESYYMESCIREGLYQRVSSEAVKDISSTPSFTLTEYQKIWGQDNLLKDIECTHDSTLIERRENISEWNFQEDSHPSNEMFRNIEALISEDVLKVFLQEMIREWNSLIENYNVESHTRGEIHPIKSSKLVKDTAISAHFKVNGCQKALKNNFFPEDLSSSNIFFQCFECLVREDILSVLFRTMVLEWNMEIESYIIENLIKDEINGIAINEAVKDVNIYLTEGQDTRNMDNYMKEFPFTQEFQSSNEKENENLIQKLASLSRCFEVEDKMIASVISEVGEKNVHLDLISLQHTELDERNIQSEIFDNDNALASASKNLKKALQQISISKAQLRELGATLGITVEDLEQVDNQNTPIKEITQDGKNSFFLPKMNEELQVIFMKYLKEQGDIEHMMHEKVGRNILRLEEVQYQLDTLVEHVASPRRKDLLYRKAFMRRCFDLQKAEAEVDLLGDEVDTLLGLLGKIYVTLNHYSPILQQYFEVMDILDLIRKELGGASVCSLHK</sequence>